<dbReference type="AlphaFoldDB" id="A0A8S4MZZ2"/>
<dbReference type="Gene3D" id="3.10.129.10">
    <property type="entry name" value="Hotdog Thioesterase"/>
    <property type="match status" value="1"/>
</dbReference>
<dbReference type="Proteomes" id="UP000749559">
    <property type="component" value="Unassembled WGS sequence"/>
</dbReference>
<dbReference type="PANTHER" id="PTHR34487:SF1">
    <property type="entry name" value="ACYL-ACP THIOESTERASE"/>
    <property type="match status" value="1"/>
</dbReference>
<dbReference type="SUPFAM" id="SSF54637">
    <property type="entry name" value="Thioesterase/thiol ester dehydrase-isomerase"/>
    <property type="match status" value="1"/>
</dbReference>
<dbReference type="InterPro" id="IPR029069">
    <property type="entry name" value="HotDog_dom_sf"/>
</dbReference>
<dbReference type="EMBL" id="CAIIXF020000001">
    <property type="protein sequence ID" value="CAH1774405.1"/>
    <property type="molecule type" value="Genomic_DNA"/>
</dbReference>
<comment type="caution">
    <text evidence="1">The sequence shown here is derived from an EMBL/GenBank/DDBJ whole genome shotgun (WGS) entry which is preliminary data.</text>
</comment>
<protein>
    <recommendedName>
        <fullName evidence="3">Acyl-ACP thioesterase</fullName>
    </recommendedName>
</protein>
<keyword evidence="2" id="KW-1185">Reference proteome</keyword>
<name>A0A8S4MZZ2_OWEFU</name>
<sequence length="259" mass="29297">MLPGGLNIHTIGKIFSMSRAITVFNNDFGSYISLFEDGFRPFARAIKYTVGEELYRKTFDSPVAACVNVHKPATQIIDQELVHVGTSSFSVRCNWKGTPGTVNDETPNVASCDIMYAVVDSKSGKLAPLPAWYINRYKELTKMPRGDFSLKMHKPMDCFKHNSRVVPSDLDINNHVNQNRYSSFCLDAACVASSRGIYQGFDKEFLKHQVKRCLLLFTGGSRLDDVLTVNTWQNEADKKLIQFEIENGERIVLNCSMWF</sequence>
<gene>
    <name evidence="1" type="ORF">OFUS_LOCUS1870</name>
</gene>
<evidence type="ECO:0000313" key="2">
    <source>
        <dbReference type="Proteomes" id="UP000749559"/>
    </source>
</evidence>
<evidence type="ECO:0000313" key="1">
    <source>
        <dbReference type="EMBL" id="CAH1774405.1"/>
    </source>
</evidence>
<evidence type="ECO:0008006" key="3">
    <source>
        <dbReference type="Google" id="ProtNLM"/>
    </source>
</evidence>
<proteinExistence type="predicted"/>
<dbReference type="OrthoDB" id="5975054at2759"/>
<reference evidence="1" key="1">
    <citation type="submission" date="2022-03" db="EMBL/GenBank/DDBJ databases">
        <authorList>
            <person name="Martin C."/>
        </authorList>
    </citation>
    <scope>NUCLEOTIDE SEQUENCE</scope>
</reference>
<dbReference type="PANTHER" id="PTHR34487">
    <property type="entry name" value="ACYL-ACP THIOESTERASE"/>
    <property type="match status" value="1"/>
</dbReference>
<accession>A0A8S4MZZ2</accession>
<organism evidence="1 2">
    <name type="scientific">Owenia fusiformis</name>
    <name type="common">Polychaete worm</name>
    <dbReference type="NCBI Taxonomy" id="6347"/>
    <lineage>
        <taxon>Eukaryota</taxon>
        <taxon>Metazoa</taxon>
        <taxon>Spiralia</taxon>
        <taxon>Lophotrochozoa</taxon>
        <taxon>Annelida</taxon>
        <taxon>Polychaeta</taxon>
        <taxon>Sedentaria</taxon>
        <taxon>Canalipalpata</taxon>
        <taxon>Sabellida</taxon>
        <taxon>Oweniida</taxon>
        <taxon>Oweniidae</taxon>
        <taxon>Owenia</taxon>
    </lineage>
</organism>